<dbReference type="GO" id="GO:0005886">
    <property type="term" value="C:plasma membrane"/>
    <property type="evidence" value="ECO:0007669"/>
    <property type="project" value="TreeGrafter"/>
</dbReference>
<feature type="domain" description="GtrA/DPMS transmembrane" evidence="7">
    <location>
        <begin position="6"/>
        <end position="118"/>
    </location>
</feature>
<comment type="subcellular location">
    <subcellularLocation>
        <location evidence="1">Membrane</location>
        <topology evidence="1">Multi-pass membrane protein</topology>
    </subcellularLocation>
</comment>
<keyword evidence="9" id="KW-1185">Reference proteome</keyword>
<dbReference type="AlphaFoldDB" id="A0A937FDV5"/>
<name>A0A937FDV5_9CLOT</name>
<dbReference type="PANTHER" id="PTHR38459">
    <property type="entry name" value="PROPHAGE BACTOPRENOL-LINKED GLUCOSE TRANSLOCASE HOMOLOG"/>
    <property type="match status" value="1"/>
</dbReference>
<organism evidence="8 9">
    <name type="scientific">Clostridium paridis</name>
    <dbReference type="NCBI Taxonomy" id="2803863"/>
    <lineage>
        <taxon>Bacteria</taxon>
        <taxon>Bacillati</taxon>
        <taxon>Bacillota</taxon>
        <taxon>Clostridia</taxon>
        <taxon>Eubacteriales</taxon>
        <taxon>Clostridiaceae</taxon>
        <taxon>Clostridium</taxon>
    </lineage>
</organism>
<evidence type="ECO:0000256" key="2">
    <source>
        <dbReference type="ARBA" id="ARBA00009399"/>
    </source>
</evidence>
<dbReference type="EMBL" id="JAESWA010000020">
    <property type="protein sequence ID" value="MBL4931474.1"/>
    <property type="molecule type" value="Genomic_DNA"/>
</dbReference>
<evidence type="ECO:0000256" key="6">
    <source>
        <dbReference type="SAM" id="Phobius"/>
    </source>
</evidence>
<evidence type="ECO:0000313" key="9">
    <source>
        <dbReference type="Proteomes" id="UP000623681"/>
    </source>
</evidence>
<evidence type="ECO:0000256" key="4">
    <source>
        <dbReference type="ARBA" id="ARBA00022989"/>
    </source>
</evidence>
<proteinExistence type="inferred from homology"/>
<feature type="transmembrane region" description="Helical" evidence="6">
    <location>
        <begin position="34"/>
        <end position="56"/>
    </location>
</feature>
<accession>A0A937FDV5</accession>
<feature type="transmembrane region" description="Helical" evidence="6">
    <location>
        <begin position="7"/>
        <end position="28"/>
    </location>
</feature>
<feature type="transmembrane region" description="Helical" evidence="6">
    <location>
        <begin position="68"/>
        <end position="90"/>
    </location>
</feature>
<keyword evidence="3 6" id="KW-0812">Transmembrane</keyword>
<evidence type="ECO:0000313" key="8">
    <source>
        <dbReference type="EMBL" id="MBL4931474.1"/>
    </source>
</evidence>
<dbReference type="InterPro" id="IPR007267">
    <property type="entry name" value="GtrA_DPMS_TM"/>
</dbReference>
<evidence type="ECO:0000259" key="7">
    <source>
        <dbReference type="Pfam" id="PF04138"/>
    </source>
</evidence>
<evidence type="ECO:0000256" key="5">
    <source>
        <dbReference type="ARBA" id="ARBA00023136"/>
    </source>
</evidence>
<feature type="transmembrane region" description="Helical" evidence="6">
    <location>
        <begin position="96"/>
        <end position="116"/>
    </location>
</feature>
<dbReference type="Proteomes" id="UP000623681">
    <property type="component" value="Unassembled WGS sequence"/>
</dbReference>
<gene>
    <name evidence="8" type="ORF">JK634_06635</name>
</gene>
<keyword evidence="4 6" id="KW-1133">Transmembrane helix</keyword>
<dbReference type="GO" id="GO:0000271">
    <property type="term" value="P:polysaccharide biosynthetic process"/>
    <property type="evidence" value="ECO:0007669"/>
    <property type="project" value="InterPro"/>
</dbReference>
<dbReference type="PANTHER" id="PTHR38459:SF1">
    <property type="entry name" value="PROPHAGE BACTOPRENOL-LINKED GLUCOSE TRANSLOCASE HOMOLOG"/>
    <property type="match status" value="1"/>
</dbReference>
<keyword evidence="5 6" id="KW-0472">Membrane</keyword>
<evidence type="ECO:0000256" key="1">
    <source>
        <dbReference type="ARBA" id="ARBA00004141"/>
    </source>
</evidence>
<comment type="similarity">
    <text evidence="2">Belongs to the GtrA family.</text>
</comment>
<comment type="caution">
    <text evidence="8">The sequence shown here is derived from an EMBL/GenBank/DDBJ whole genome shotgun (WGS) entry which is preliminary data.</text>
</comment>
<dbReference type="InterPro" id="IPR051401">
    <property type="entry name" value="GtrA_CellWall_Glycosyl"/>
</dbReference>
<sequence>MDKLLKFSVVGVLNTLITFIIYNLLIYINVNYLIANAIGYVAGTINGFILSSNFVFKKKATVDTGVKFLITNVISFIINSSTLWFFVHLLGANKTLAQIPAIILGFAANFIINKIWTFK</sequence>
<reference evidence="8" key="1">
    <citation type="submission" date="2021-01" db="EMBL/GenBank/DDBJ databases">
        <title>Genome public.</title>
        <authorList>
            <person name="Liu C."/>
            <person name="Sun Q."/>
        </authorList>
    </citation>
    <scope>NUCLEOTIDE SEQUENCE</scope>
    <source>
        <strain evidence="8">YIM B02565</strain>
    </source>
</reference>
<dbReference type="Pfam" id="PF04138">
    <property type="entry name" value="GtrA_DPMS_TM"/>
    <property type="match status" value="1"/>
</dbReference>
<protein>
    <submittedName>
        <fullName evidence="8">GtrA family protein</fullName>
    </submittedName>
</protein>
<dbReference type="RefSeq" id="WP_202766859.1">
    <property type="nucleotide sequence ID" value="NZ_JAESWA010000020.1"/>
</dbReference>
<evidence type="ECO:0000256" key="3">
    <source>
        <dbReference type="ARBA" id="ARBA00022692"/>
    </source>
</evidence>